<feature type="region of interest" description="Disordered" evidence="1">
    <location>
        <begin position="306"/>
        <end position="325"/>
    </location>
</feature>
<feature type="transmembrane region" description="Helical" evidence="2">
    <location>
        <begin position="160"/>
        <end position="178"/>
    </location>
</feature>
<evidence type="ECO:0000313" key="7">
    <source>
        <dbReference type="Proteomes" id="UP000298340"/>
    </source>
</evidence>
<feature type="domain" description="Bacterial toxin 23" evidence="3">
    <location>
        <begin position="192"/>
        <end position="386"/>
    </location>
</feature>
<dbReference type="EMBL" id="SLWA01000010">
    <property type="protein sequence ID" value="TCN52474.1"/>
    <property type="molecule type" value="Genomic_DNA"/>
</dbReference>
<keyword evidence="2" id="KW-0812">Transmembrane</keyword>
<comment type="caution">
    <text evidence="5">The sequence shown here is derived from an EMBL/GenBank/DDBJ whole genome shotgun (WGS) entry which is preliminary data.</text>
</comment>
<reference evidence="4" key="3">
    <citation type="submission" date="2019-03" db="EMBL/GenBank/DDBJ databases">
        <authorList>
            <person name="Whitman W."/>
            <person name="Huntemann M."/>
            <person name="Clum A."/>
            <person name="Pillay M."/>
            <person name="Palaniappan K."/>
            <person name="Varghese N."/>
            <person name="Mikhailova N."/>
            <person name="Stamatis D."/>
            <person name="Reddy T."/>
            <person name="Daum C."/>
            <person name="Shapiro N."/>
            <person name="Ivanova N."/>
            <person name="Kyrpides N."/>
            <person name="Woyke T."/>
        </authorList>
    </citation>
    <scope>NUCLEOTIDE SEQUENCE</scope>
    <source>
        <strain evidence="4">P5626</strain>
    </source>
</reference>
<keyword evidence="6" id="KW-1185">Reference proteome</keyword>
<accession>A0A4Y7UGD3</accession>
<organism evidence="5 7">
    <name type="scientific">Flavobacterium circumlabens</name>
    <dbReference type="NCBI Taxonomy" id="2133765"/>
    <lineage>
        <taxon>Bacteria</taxon>
        <taxon>Pseudomonadati</taxon>
        <taxon>Bacteroidota</taxon>
        <taxon>Flavobacteriia</taxon>
        <taxon>Flavobacteriales</taxon>
        <taxon>Flavobacteriaceae</taxon>
        <taxon>Flavobacterium</taxon>
    </lineage>
</organism>
<dbReference type="OrthoDB" id="6225685at2"/>
<sequence>MIEKRLFDAWGNIAQVQDGAGNTITGLTVLDRGYTGHEHLQSVGLINMNGRVYDPKLHRFLQPDNFVQDPYNTQSYNRYGYCWNNPLKYTDPSGEWFWMAFAVGAIVGAVSGGAGYAAQAIQTGNWSWGQFGISVLGGAIIGGVSGGYASMSCTVTSNALINAFASGLIAGMMPVYGVQVGDWSFSVSPAIAFGTGGAPIGIAGGVGYSDGRKWSFSVNTTARVSAYTLGGGFSYSDGTNTYSAGFTNFGGKDPQNNWMVGYSSGDFSFKMTNDAFVGGDKARTAAAEIGIGSYSYGFNLYTTSPPDSEYHSKEPNRKGGNEDYISPIWSSSATSKKNQGKPFYTYTSGKRIFAGMYIGVRRGNHIQRLGYDGPEVQDLFQNGIHKNVVKGPYFNTNLGSLPSVFQQNFTYNPLTLYSN</sequence>
<evidence type="ECO:0000259" key="3">
    <source>
        <dbReference type="Pfam" id="PF15528"/>
    </source>
</evidence>
<protein>
    <submittedName>
        <fullName evidence="4">RHS repeat-associated protein</fullName>
    </submittedName>
</protein>
<reference evidence="5 7" key="2">
    <citation type="journal article" date="2018" name="Syst. Appl. Microbiol.">
        <title>Flavobacterium circumlabens sp. nov. and Flavobacterium cupreum sp. nov., two psychrotrophic species isolated from Antarctic environmental samples.</title>
        <authorList>
            <person name="Kralova S."/>
            <person name="Busse H.J."/>
            <person name="Svec P."/>
            <person name="Maslanova I."/>
            <person name="Stankova E."/>
            <person name="Bartak M."/>
            <person name="Sedlacek I."/>
        </authorList>
    </citation>
    <scope>NUCLEOTIDE SEQUENCE [LARGE SCALE GENOMIC DNA]</scope>
    <source>
        <strain evidence="5 7">CCM 8828</strain>
    </source>
</reference>
<keyword evidence="2" id="KW-0472">Membrane</keyword>
<dbReference type="Proteomes" id="UP000298340">
    <property type="component" value="Unassembled WGS sequence"/>
</dbReference>
<dbReference type="Pfam" id="PF15528">
    <property type="entry name" value="Ntox23"/>
    <property type="match status" value="1"/>
</dbReference>
<feature type="transmembrane region" description="Helical" evidence="2">
    <location>
        <begin position="190"/>
        <end position="208"/>
    </location>
</feature>
<dbReference type="InterPro" id="IPR029115">
    <property type="entry name" value="Ntox23"/>
</dbReference>
<feature type="compositionally biased region" description="Basic and acidic residues" evidence="1">
    <location>
        <begin position="308"/>
        <end position="321"/>
    </location>
</feature>
<reference evidence="4 6" key="1">
    <citation type="journal article" date="2015" name="Stand. Genomic Sci.">
        <title>Genomic Encyclopedia of Bacterial and Archaeal Type Strains, Phase III: the genomes of soil and plant-associated and newly described type strains.</title>
        <authorList>
            <person name="Whitman W.B."/>
            <person name="Woyke T."/>
            <person name="Klenk H.P."/>
            <person name="Zhou Y."/>
            <person name="Lilburn T.G."/>
            <person name="Beck B.J."/>
            <person name="De Vos P."/>
            <person name="Vandamme P."/>
            <person name="Eisen J.A."/>
            <person name="Garrity G."/>
            <person name="Hugenholtz P."/>
            <person name="Kyrpides N.C."/>
        </authorList>
    </citation>
    <scope>NUCLEOTIDE SEQUENCE [LARGE SCALE GENOMIC DNA]</scope>
    <source>
        <strain evidence="4 6">P5626</strain>
    </source>
</reference>
<dbReference type="AlphaFoldDB" id="A0A4Y7UGD3"/>
<evidence type="ECO:0000313" key="5">
    <source>
        <dbReference type="EMBL" id="TEB45444.1"/>
    </source>
</evidence>
<evidence type="ECO:0000313" key="6">
    <source>
        <dbReference type="Proteomes" id="UP000295270"/>
    </source>
</evidence>
<feature type="transmembrane region" description="Helical" evidence="2">
    <location>
        <begin position="128"/>
        <end position="148"/>
    </location>
</feature>
<feature type="transmembrane region" description="Helical" evidence="2">
    <location>
        <begin position="96"/>
        <end position="116"/>
    </location>
</feature>
<proteinExistence type="predicted"/>
<gene>
    <name evidence="5" type="ORF">D0809_00055</name>
    <name evidence="4" type="ORF">EV142_11012</name>
</gene>
<dbReference type="NCBIfam" id="TIGR03696">
    <property type="entry name" value="Rhs_assc_core"/>
    <property type="match status" value="1"/>
</dbReference>
<dbReference type="Proteomes" id="UP000295270">
    <property type="component" value="Unassembled WGS sequence"/>
</dbReference>
<evidence type="ECO:0000256" key="1">
    <source>
        <dbReference type="SAM" id="MobiDB-lite"/>
    </source>
</evidence>
<name>A0A4Y7UGD3_9FLAO</name>
<dbReference type="EMBL" id="QWDN01000001">
    <property type="protein sequence ID" value="TEB45444.1"/>
    <property type="molecule type" value="Genomic_DNA"/>
</dbReference>
<evidence type="ECO:0000313" key="4">
    <source>
        <dbReference type="EMBL" id="TCN52474.1"/>
    </source>
</evidence>
<dbReference type="Gene3D" id="2.180.10.10">
    <property type="entry name" value="RHS repeat-associated core"/>
    <property type="match status" value="1"/>
</dbReference>
<evidence type="ECO:0000256" key="2">
    <source>
        <dbReference type="SAM" id="Phobius"/>
    </source>
</evidence>
<keyword evidence="2" id="KW-1133">Transmembrane helix</keyword>
<dbReference type="RefSeq" id="WP_132037623.1">
    <property type="nucleotide sequence ID" value="NZ_QWDN01000001.1"/>
</dbReference>
<dbReference type="InterPro" id="IPR022385">
    <property type="entry name" value="Rhs_assc_core"/>
</dbReference>